<organism evidence="3 4">
    <name type="scientific">Tritrichomonas musculus</name>
    <dbReference type="NCBI Taxonomy" id="1915356"/>
    <lineage>
        <taxon>Eukaryota</taxon>
        <taxon>Metamonada</taxon>
        <taxon>Parabasalia</taxon>
        <taxon>Tritrichomonadida</taxon>
        <taxon>Tritrichomonadidae</taxon>
        <taxon>Tritrichomonas</taxon>
    </lineage>
</organism>
<accession>A0ABR2L4R9</accession>
<keyword evidence="4" id="KW-1185">Reference proteome</keyword>
<evidence type="ECO:0000313" key="4">
    <source>
        <dbReference type="Proteomes" id="UP001470230"/>
    </source>
</evidence>
<evidence type="ECO:0000256" key="1">
    <source>
        <dbReference type="ARBA" id="ARBA00010884"/>
    </source>
</evidence>
<dbReference type="Proteomes" id="UP001470230">
    <property type="component" value="Unassembled WGS sequence"/>
</dbReference>
<protein>
    <recommendedName>
        <fullName evidence="2">AB hydrolase-1 domain-containing protein</fullName>
    </recommendedName>
</protein>
<feature type="domain" description="AB hydrolase-1" evidence="2">
    <location>
        <begin position="74"/>
        <end position="184"/>
    </location>
</feature>
<dbReference type="PIRSF" id="PIRSF005211">
    <property type="entry name" value="Ab_hydro_YheT"/>
    <property type="match status" value="1"/>
</dbReference>
<dbReference type="Gene3D" id="3.40.50.1820">
    <property type="entry name" value="alpha/beta hydrolase"/>
    <property type="match status" value="1"/>
</dbReference>
<dbReference type="InterPro" id="IPR012020">
    <property type="entry name" value="ABHD4"/>
</dbReference>
<name>A0ABR2L4R9_9EUKA</name>
<comment type="similarity">
    <text evidence="1">Belongs to the AB hydrolase superfamily. AB hydrolase 4 family.</text>
</comment>
<reference evidence="3 4" key="1">
    <citation type="submission" date="2024-04" db="EMBL/GenBank/DDBJ databases">
        <title>Tritrichomonas musculus Genome.</title>
        <authorList>
            <person name="Alves-Ferreira E."/>
            <person name="Grigg M."/>
            <person name="Lorenzi H."/>
            <person name="Galac M."/>
        </authorList>
    </citation>
    <scope>NUCLEOTIDE SEQUENCE [LARGE SCALE GENOMIC DNA]</scope>
    <source>
        <strain evidence="3 4">EAF2021</strain>
    </source>
</reference>
<dbReference type="PANTHER" id="PTHR10794:SF63">
    <property type="entry name" value="ALPHA_BETA HYDROLASE 1, ISOFORM A"/>
    <property type="match status" value="1"/>
</dbReference>
<dbReference type="PANTHER" id="PTHR10794">
    <property type="entry name" value="ABHYDROLASE DOMAIN-CONTAINING PROTEIN"/>
    <property type="match status" value="1"/>
</dbReference>
<dbReference type="InterPro" id="IPR050960">
    <property type="entry name" value="AB_hydrolase_4_sf"/>
</dbReference>
<proteinExistence type="inferred from homology"/>
<evidence type="ECO:0000313" key="3">
    <source>
        <dbReference type="EMBL" id="KAK8898011.1"/>
    </source>
</evidence>
<dbReference type="Pfam" id="PF00561">
    <property type="entry name" value="Abhydrolase_1"/>
    <property type="match status" value="1"/>
</dbReference>
<gene>
    <name evidence="3" type="ORF">M9Y10_000259</name>
</gene>
<dbReference type="InterPro" id="IPR029058">
    <property type="entry name" value="AB_hydrolase_fold"/>
</dbReference>
<dbReference type="SUPFAM" id="SSF53474">
    <property type="entry name" value="alpha/beta-Hydrolases"/>
    <property type="match status" value="1"/>
</dbReference>
<dbReference type="InterPro" id="IPR000073">
    <property type="entry name" value="AB_hydrolase_1"/>
</dbReference>
<evidence type="ECO:0000259" key="2">
    <source>
        <dbReference type="Pfam" id="PF00561"/>
    </source>
</evidence>
<comment type="caution">
    <text evidence="3">The sequence shown here is derived from an EMBL/GenBank/DDBJ whole genome shotgun (WGS) entry which is preliminary data.</text>
</comment>
<sequence length="339" mass="39063">MECFDKPYHPTPWLFNCHLQTLYSMQLRNRAKFENEREDVIFPDGGVAIIDWFHPTTVQASRDENSFYDKKDDIIIIFHTLGGGSREKAIHAFGVACANQGFTAAVLNCRGCAGAKFLNERAYNAYEIDDFKFSIDNHIKKRNPRHIFICGFSMGSMHATRYAIDYPEDVTAILAVSHPMDAVKSAQQLESFPLNLLYLPKIMESHHRLYRKQPFIHNDEIERAKNLTELDTVYTAPSLGMKSCFELWERLSIYDKIDKIKVPLIHLIAADDPFTSRDYFPYEEVQKESNQWMALAVTQEGGHCGFIEGWDGKHSLVEDIAFEWFEKAAQINMNAFELI</sequence>
<dbReference type="EMBL" id="JAPFFF010000001">
    <property type="protein sequence ID" value="KAK8898011.1"/>
    <property type="molecule type" value="Genomic_DNA"/>
</dbReference>